<name>A0A542YQ63_9MICO</name>
<dbReference type="Proteomes" id="UP000319516">
    <property type="component" value="Unassembled WGS sequence"/>
</dbReference>
<keyword evidence="3" id="KW-1185">Reference proteome</keyword>
<accession>A0A542YQ63</accession>
<evidence type="ECO:0000313" key="2">
    <source>
        <dbReference type="EMBL" id="TQL50054.1"/>
    </source>
</evidence>
<dbReference type="RefSeq" id="WP_228393002.1">
    <property type="nucleotide sequence ID" value="NZ_BAAAIK010000004.1"/>
</dbReference>
<feature type="domain" description="DUF5655" evidence="1">
    <location>
        <begin position="87"/>
        <end position="197"/>
    </location>
</feature>
<dbReference type="AlphaFoldDB" id="A0A542YQ63"/>
<organism evidence="2 3">
    <name type="scientific">Ornithinicoccus hortensis</name>
    <dbReference type="NCBI Taxonomy" id="82346"/>
    <lineage>
        <taxon>Bacteria</taxon>
        <taxon>Bacillati</taxon>
        <taxon>Actinomycetota</taxon>
        <taxon>Actinomycetes</taxon>
        <taxon>Micrococcales</taxon>
        <taxon>Intrasporangiaceae</taxon>
        <taxon>Ornithinicoccus</taxon>
    </lineage>
</organism>
<dbReference type="Pfam" id="PF18899">
    <property type="entry name" value="DUF5655"/>
    <property type="match status" value="1"/>
</dbReference>
<protein>
    <submittedName>
        <fullName evidence="2">Putative transport protein</fullName>
    </submittedName>
</protein>
<sequence length="198" mass="21721">MVTAELPGDPGGVSAIWLPGVAERTGRTAEEWIALVEASGPDPLDQKRVRDWLRDEHGVRQNTRWAIADVLARKHGWERPTITGYTDGLYAGAKASLRPLHDAVVDLALGLGEDVEPQGRSTYIPLVRATQFAAVAPGPRGTLRVGLRYRDDGPEDPRVEPARNFAQASHWVHLPGDTEPAEATRLEPLLRRAYDQNG</sequence>
<gene>
    <name evidence="2" type="ORF">FB467_1155</name>
</gene>
<dbReference type="EMBL" id="VFOP01000001">
    <property type="protein sequence ID" value="TQL50054.1"/>
    <property type="molecule type" value="Genomic_DNA"/>
</dbReference>
<proteinExistence type="predicted"/>
<evidence type="ECO:0000313" key="3">
    <source>
        <dbReference type="Proteomes" id="UP000319516"/>
    </source>
</evidence>
<reference evidence="2 3" key="1">
    <citation type="submission" date="2019-06" db="EMBL/GenBank/DDBJ databases">
        <title>Sequencing the genomes of 1000 actinobacteria strains.</title>
        <authorList>
            <person name="Klenk H.-P."/>
        </authorList>
    </citation>
    <scope>NUCLEOTIDE SEQUENCE [LARGE SCALE GENOMIC DNA]</scope>
    <source>
        <strain evidence="2 3">DSM 12335</strain>
    </source>
</reference>
<evidence type="ECO:0000259" key="1">
    <source>
        <dbReference type="Pfam" id="PF18899"/>
    </source>
</evidence>
<comment type="caution">
    <text evidence="2">The sequence shown here is derived from an EMBL/GenBank/DDBJ whole genome shotgun (WGS) entry which is preliminary data.</text>
</comment>
<dbReference type="InterPro" id="IPR043714">
    <property type="entry name" value="DUF5655"/>
</dbReference>